<evidence type="ECO:0000256" key="12">
    <source>
        <dbReference type="ARBA" id="ARBA00048679"/>
    </source>
</evidence>
<feature type="binding site" evidence="14">
    <location>
        <begin position="549"/>
        <end position="551"/>
    </location>
    <ligand>
        <name>ATP</name>
        <dbReference type="ChEBI" id="CHEBI:30616"/>
    </ligand>
</feature>
<name>A0AAD5YYU5_9AGAR</name>
<evidence type="ECO:0000256" key="8">
    <source>
        <dbReference type="ARBA" id="ARBA00022801"/>
    </source>
</evidence>
<comment type="caution">
    <text evidence="21">The sequence shown here is derived from an EMBL/GenBank/DDBJ whole genome shotgun (WGS) entry which is preliminary data.</text>
</comment>
<evidence type="ECO:0000256" key="6">
    <source>
        <dbReference type="ARBA" id="ARBA00022741"/>
    </source>
</evidence>
<evidence type="ECO:0000256" key="5">
    <source>
        <dbReference type="ARBA" id="ARBA00022679"/>
    </source>
</evidence>
<gene>
    <name evidence="21" type="ORF">NP233_g2422</name>
</gene>
<dbReference type="GO" id="GO:0090266">
    <property type="term" value="P:regulation of mitotic cell cycle spindle assembly checkpoint"/>
    <property type="evidence" value="ECO:0007669"/>
    <property type="project" value="UniProtKB-ARBA"/>
</dbReference>
<keyword evidence="19" id="KW-0732">Signal</keyword>
<keyword evidence="10" id="KW-0063">Aspartyl esterase</keyword>
<feature type="compositionally biased region" description="Low complexity" evidence="18">
    <location>
        <begin position="403"/>
        <end position="414"/>
    </location>
</feature>
<dbReference type="GO" id="GO:0051233">
    <property type="term" value="C:spindle midzone"/>
    <property type="evidence" value="ECO:0007669"/>
    <property type="project" value="UniProtKB-ARBA"/>
</dbReference>
<sequence>MFVRCLALITLLSGISSALGLSAKFFACQVQKPTNVSPLRGCPVGTIYVNQNQRDKFAHFHRIQDAVDSLPQDTSATILVGAGEYHETVNVTRQGQLTLLGQLPATPNLSPGSPFYTDPPFPDNLVQVWDNKFVQTGMDDAQSAVLLVAPSFNASLIGAGPTGAPLQPLVGTTDFKAYNIDFQNRAADFAISQALVTDISYANASFYGCSFASFQDTWYTGRNGSTYVADSVFYGQTDCRPWNDLATTVFLNTFMDNSVRPAGWTPFNSDRPVIANTTFYAEFNSTGPGGNTSQRIPQEHILSAADASDFTIRRTPEYCGQPEETFLSNFIMASVGSVTRQIAALEISSKKNTNTSSSSSSLKPTLSKQSSQTNVSKLLTKFAAPNPPGSTKPIHPSSLRNPTSSTFSKSTTSTHLKQQPSIDIGQYDGGLELENEKRGERVFGEAAEELALDSSTSRKSPTREWSLHEFDMGRPLGKGKFGRVYMVRTKCEPRYILALKTLYKSEIIQSKVEKQIRREIEIQQNLRHPNVLRLYGYFHDEKRIFLMLEFAGKGELYKQLSKHGCFTEKRSARYIDQMADALIYLHGKHVIHRDIKPENLLLGINGELKIGDFGWSVHAPGNRRKTLCGTLDYLPPEMVEGKEHSEKVDYWALGVLTYEFLIGNPPFEDRSSVSNTYRRIAKVDLRFPSSMSSDVKDLIAKAWPTTLLPKLIADLLTSSYNMNPRNALHSQRSASIIGLSSTGRERAQSE</sequence>
<dbReference type="SUPFAM" id="SSF56112">
    <property type="entry name" value="Protein kinase-like (PK-like)"/>
    <property type="match status" value="1"/>
</dbReference>
<dbReference type="PROSITE" id="PS00107">
    <property type="entry name" value="PROTEIN_KINASE_ATP"/>
    <property type="match status" value="1"/>
</dbReference>
<dbReference type="InterPro" id="IPR011009">
    <property type="entry name" value="Kinase-like_dom_sf"/>
</dbReference>
<dbReference type="PROSITE" id="PS00108">
    <property type="entry name" value="PROTEIN_KINASE_ST"/>
    <property type="match status" value="1"/>
</dbReference>
<dbReference type="InterPro" id="IPR012334">
    <property type="entry name" value="Pectin_lyas_fold"/>
</dbReference>
<dbReference type="GO" id="GO:0045143">
    <property type="term" value="P:homologous chromosome segregation"/>
    <property type="evidence" value="ECO:0007669"/>
    <property type="project" value="UniProtKB-ARBA"/>
</dbReference>
<keyword evidence="5 17" id="KW-0808">Transferase</keyword>
<evidence type="ECO:0000256" key="7">
    <source>
        <dbReference type="ARBA" id="ARBA00022777"/>
    </source>
</evidence>
<feature type="binding site" evidence="14 16">
    <location>
        <position position="500"/>
    </location>
    <ligand>
        <name>ATP</name>
        <dbReference type="ChEBI" id="CHEBI:30616"/>
    </ligand>
</feature>
<dbReference type="Pfam" id="PF01095">
    <property type="entry name" value="Pectinesterase"/>
    <property type="match status" value="1"/>
</dbReference>
<dbReference type="GO" id="GO:1902115">
    <property type="term" value="P:regulation of organelle assembly"/>
    <property type="evidence" value="ECO:0007669"/>
    <property type="project" value="UniProtKB-ARBA"/>
</dbReference>
<keyword evidence="6 14" id="KW-0547">Nucleotide-binding</keyword>
<comment type="pathway">
    <text evidence="1">Glycan metabolism; pectin degradation; 2-dehydro-3-deoxy-D-gluconate from pectin: step 1/5.</text>
</comment>
<evidence type="ECO:0000313" key="22">
    <source>
        <dbReference type="Proteomes" id="UP001213000"/>
    </source>
</evidence>
<dbReference type="GO" id="GO:0004674">
    <property type="term" value="F:protein serine/threonine kinase activity"/>
    <property type="evidence" value="ECO:0007669"/>
    <property type="project" value="UniProtKB-KW"/>
</dbReference>
<evidence type="ECO:0000256" key="10">
    <source>
        <dbReference type="ARBA" id="ARBA00023085"/>
    </source>
</evidence>
<dbReference type="PANTHER" id="PTHR24350">
    <property type="entry name" value="SERINE/THREONINE-PROTEIN KINASE IAL-RELATED"/>
    <property type="match status" value="1"/>
</dbReference>
<dbReference type="GO" id="GO:0032465">
    <property type="term" value="P:regulation of cytokinesis"/>
    <property type="evidence" value="ECO:0007669"/>
    <property type="project" value="UniProtKB-ARBA"/>
</dbReference>
<dbReference type="InterPro" id="IPR000719">
    <property type="entry name" value="Prot_kinase_dom"/>
</dbReference>
<evidence type="ECO:0000313" key="21">
    <source>
        <dbReference type="EMBL" id="KAJ3573455.1"/>
    </source>
</evidence>
<dbReference type="InterPro" id="IPR011050">
    <property type="entry name" value="Pectin_lyase_fold/virulence"/>
</dbReference>
<dbReference type="GO" id="GO:0072479">
    <property type="term" value="P:response to mitotic cell cycle spindle assembly checkpoint signaling"/>
    <property type="evidence" value="ECO:0007669"/>
    <property type="project" value="UniProtKB-ARBA"/>
</dbReference>
<keyword evidence="9 14" id="KW-0067">ATP-binding</keyword>
<feature type="compositionally biased region" description="Low complexity" evidence="18">
    <location>
        <begin position="350"/>
        <end position="372"/>
    </location>
</feature>
<feature type="active site" description="Proton acceptor" evidence="13">
    <location>
        <position position="594"/>
    </location>
</feature>
<dbReference type="GO" id="GO:0000819">
    <property type="term" value="P:sister chromatid segregation"/>
    <property type="evidence" value="ECO:0007669"/>
    <property type="project" value="UniProtKB-ARBA"/>
</dbReference>
<dbReference type="InterPro" id="IPR017441">
    <property type="entry name" value="Protein_kinase_ATP_BS"/>
</dbReference>
<organism evidence="21 22">
    <name type="scientific">Leucocoprinus birnbaumii</name>
    <dbReference type="NCBI Taxonomy" id="56174"/>
    <lineage>
        <taxon>Eukaryota</taxon>
        <taxon>Fungi</taxon>
        <taxon>Dikarya</taxon>
        <taxon>Basidiomycota</taxon>
        <taxon>Agaricomycotina</taxon>
        <taxon>Agaricomycetes</taxon>
        <taxon>Agaricomycetidae</taxon>
        <taxon>Agaricales</taxon>
        <taxon>Agaricineae</taxon>
        <taxon>Agaricaceae</taxon>
        <taxon>Leucocoprinus</taxon>
    </lineage>
</organism>
<evidence type="ECO:0000256" key="2">
    <source>
        <dbReference type="ARBA" id="ARBA00012513"/>
    </source>
</evidence>
<dbReference type="Gene3D" id="2.160.20.10">
    <property type="entry name" value="Single-stranded right-handed beta-helix, Pectin lyase-like"/>
    <property type="match status" value="2"/>
</dbReference>
<dbReference type="PROSITE" id="PS50011">
    <property type="entry name" value="PROTEIN_KINASE_DOM"/>
    <property type="match status" value="1"/>
</dbReference>
<dbReference type="EC" id="2.7.11.1" evidence="2 17"/>
<dbReference type="Pfam" id="PF00069">
    <property type="entry name" value="Pkinase"/>
    <property type="match status" value="1"/>
</dbReference>
<comment type="catalytic activity">
    <reaction evidence="12 17">
        <text>L-seryl-[protein] + ATP = O-phospho-L-seryl-[protein] + ADP + H(+)</text>
        <dbReference type="Rhea" id="RHEA:17989"/>
        <dbReference type="Rhea" id="RHEA-COMP:9863"/>
        <dbReference type="Rhea" id="RHEA-COMP:11604"/>
        <dbReference type="ChEBI" id="CHEBI:15378"/>
        <dbReference type="ChEBI" id="CHEBI:29999"/>
        <dbReference type="ChEBI" id="CHEBI:30616"/>
        <dbReference type="ChEBI" id="CHEBI:83421"/>
        <dbReference type="ChEBI" id="CHEBI:456216"/>
        <dbReference type="EC" id="2.7.11.1"/>
    </reaction>
</comment>
<feature type="binding site" evidence="14">
    <location>
        <begin position="598"/>
        <end position="599"/>
    </location>
    <ligand>
        <name>ATP</name>
        <dbReference type="ChEBI" id="CHEBI:30616"/>
    </ligand>
</feature>
<dbReference type="InterPro" id="IPR008271">
    <property type="entry name" value="Ser/Thr_kinase_AS"/>
</dbReference>
<feature type="cross-link" description="Glycyl lysine isopeptide (Lys-Gly) (interchain with G-Cter in SUMO2)" evidence="15">
    <location>
        <position position="596"/>
    </location>
</feature>
<dbReference type="GO" id="GO:0030599">
    <property type="term" value="F:pectinesterase activity"/>
    <property type="evidence" value="ECO:0007669"/>
    <property type="project" value="InterPro"/>
</dbReference>
<feature type="domain" description="Protein kinase" evidence="20">
    <location>
        <begin position="470"/>
        <end position="726"/>
    </location>
</feature>
<dbReference type="Gene3D" id="1.10.510.10">
    <property type="entry name" value="Transferase(Phosphotransferase) domain 1"/>
    <property type="match status" value="1"/>
</dbReference>
<dbReference type="EMBL" id="JANIEX010000102">
    <property type="protein sequence ID" value="KAJ3573455.1"/>
    <property type="molecule type" value="Genomic_DNA"/>
</dbReference>
<keyword evidence="22" id="KW-1185">Reference proteome</keyword>
<dbReference type="GO" id="GO:0008608">
    <property type="term" value="P:attachment of spindle microtubules to kinetochore"/>
    <property type="evidence" value="ECO:0007669"/>
    <property type="project" value="UniProtKB-ARBA"/>
</dbReference>
<evidence type="ECO:0000256" key="19">
    <source>
        <dbReference type="SAM" id="SignalP"/>
    </source>
</evidence>
<keyword evidence="7 17" id="KW-0418">Kinase</keyword>
<comment type="catalytic activity">
    <reaction evidence="11 17">
        <text>L-threonyl-[protein] + ATP = O-phospho-L-threonyl-[protein] + ADP + H(+)</text>
        <dbReference type="Rhea" id="RHEA:46608"/>
        <dbReference type="Rhea" id="RHEA-COMP:11060"/>
        <dbReference type="Rhea" id="RHEA-COMP:11605"/>
        <dbReference type="ChEBI" id="CHEBI:15378"/>
        <dbReference type="ChEBI" id="CHEBI:30013"/>
        <dbReference type="ChEBI" id="CHEBI:30616"/>
        <dbReference type="ChEBI" id="CHEBI:61977"/>
        <dbReference type="ChEBI" id="CHEBI:456216"/>
        <dbReference type="EC" id="2.7.11.1"/>
    </reaction>
</comment>
<evidence type="ECO:0000256" key="17">
    <source>
        <dbReference type="RuleBase" id="RU367134"/>
    </source>
</evidence>
<reference evidence="21" key="1">
    <citation type="submission" date="2022-07" db="EMBL/GenBank/DDBJ databases">
        <title>Genome Sequence of Leucocoprinus birnbaumii.</title>
        <authorList>
            <person name="Buettner E."/>
        </authorList>
    </citation>
    <scope>NUCLEOTIDE SEQUENCE</scope>
    <source>
        <strain evidence="21">VT141</strain>
    </source>
</reference>
<feature type="binding site" evidence="14">
    <location>
        <position position="480"/>
    </location>
    <ligand>
        <name>ATP</name>
        <dbReference type="ChEBI" id="CHEBI:30616"/>
    </ligand>
</feature>
<dbReference type="InterPro" id="IPR000070">
    <property type="entry name" value="Pectinesterase_cat"/>
</dbReference>
<dbReference type="SMART" id="SM00220">
    <property type="entry name" value="S_TKc"/>
    <property type="match status" value="1"/>
</dbReference>
<evidence type="ECO:0000256" key="11">
    <source>
        <dbReference type="ARBA" id="ARBA00047899"/>
    </source>
</evidence>
<dbReference type="CDD" id="cd14007">
    <property type="entry name" value="STKc_Aurora"/>
    <property type="match status" value="1"/>
</dbReference>
<evidence type="ECO:0000256" key="4">
    <source>
        <dbReference type="ARBA" id="ARBA00022527"/>
    </source>
</evidence>
<evidence type="ECO:0000256" key="3">
    <source>
        <dbReference type="ARBA" id="ARBA00021157"/>
    </source>
</evidence>
<accession>A0AAD5YYU5</accession>
<dbReference type="SUPFAM" id="SSF51126">
    <property type="entry name" value="Pectin lyase-like"/>
    <property type="match status" value="1"/>
</dbReference>
<dbReference type="GO" id="GO:0042545">
    <property type="term" value="P:cell wall modification"/>
    <property type="evidence" value="ECO:0007669"/>
    <property type="project" value="InterPro"/>
</dbReference>
<dbReference type="FunFam" id="1.10.510.10:FF:000235">
    <property type="entry name" value="Serine/threonine-protein kinase ark1"/>
    <property type="match status" value="1"/>
</dbReference>
<dbReference type="GO" id="GO:0044779">
    <property type="term" value="P:meiotic spindle checkpoint signaling"/>
    <property type="evidence" value="ECO:0007669"/>
    <property type="project" value="UniProtKB-ARBA"/>
</dbReference>
<evidence type="ECO:0000256" key="14">
    <source>
        <dbReference type="PIRSR" id="PIRSR630616-2"/>
    </source>
</evidence>
<keyword evidence="8" id="KW-0378">Hydrolase</keyword>
<dbReference type="GO" id="GO:0032133">
    <property type="term" value="C:chromosome passenger complex"/>
    <property type="evidence" value="ECO:0007669"/>
    <property type="project" value="UniProtKB-ARBA"/>
</dbReference>
<evidence type="ECO:0000256" key="1">
    <source>
        <dbReference type="ARBA" id="ARBA00005184"/>
    </source>
</evidence>
<dbReference type="AlphaFoldDB" id="A0AAD5YYU5"/>
<dbReference type="Proteomes" id="UP001213000">
    <property type="component" value="Unassembled WGS sequence"/>
</dbReference>
<evidence type="ECO:0000256" key="13">
    <source>
        <dbReference type="PIRSR" id="PIRSR630616-1"/>
    </source>
</evidence>
<protein>
    <recommendedName>
        <fullName evidence="3 17">Aurora kinase</fullName>
        <ecNumber evidence="2 17">2.7.11.1</ecNumber>
    </recommendedName>
</protein>
<evidence type="ECO:0000256" key="9">
    <source>
        <dbReference type="ARBA" id="ARBA00022840"/>
    </source>
</evidence>
<evidence type="ECO:0000256" key="18">
    <source>
        <dbReference type="SAM" id="MobiDB-lite"/>
    </source>
</evidence>
<evidence type="ECO:0000256" key="15">
    <source>
        <dbReference type="PIRSR" id="PIRSR630616-3"/>
    </source>
</evidence>
<feature type="binding site" evidence="14">
    <location>
        <position position="612"/>
    </location>
    <ligand>
        <name>ATP</name>
        <dbReference type="ChEBI" id="CHEBI:30616"/>
    </ligand>
</feature>
<dbReference type="GO" id="GO:0005524">
    <property type="term" value="F:ATP binding"/>
    <property type="evidence" value="ECO:0007669"/>
    <property type="project" value="UniProtKB-UniRule"/>
</dbReference>
<dbReference type="GO" id="GO:0000776">
    <property type="term" value="C:kinetochore"/>
    <property type="evidence" value="ECO:0007669"/>
    <property type="project" value="UniProtKB-ARBA"/>
</dbReference>
<feature type="chain" id="PRO_5042083018" description="Aurora kinase" evidence="19">
    <location>
        <begin position="21"/>
        <end position="750"/>
    </location>
</feature>
<dbReference type="InterPro" id="IPR030616">
    <property type="entry name" value="Aur-like"/>
</dbReference>
<dbReference type="Gene3D" id="3.30.200.20">
    <property type="entry name" value="Phosphorylase Kinase, domain 1"/>
    <property type="match status" value="1"/>
</dbReference>
<dbReference type="FunFam" id="3.30.200.20:FF:000042">
    <property type="entry name" value="Aurora kinase A"/>
    <property type="match status" value="1"/>
</dbReference>
<comment type="similarity">
    <text evidence="17">Belongs to the protein kinase superfamily. Ser/Thr protein kinase family. Aurora subfamily.</text>
</comment>
<evidence type="ECO:0000256" key="16">
    <source>
        <dbReference type="PROSITE-ProRule" id="PRU10141"/>
    </source>
</evidence>
<proteinExistence type="inferred from homology"/>
<keyword evidence="4 17" id="KW-0723">Serine/threonine-protein kinase</keyword>
<feature type="signal peptide" evidence="19">
    <location>
        <begin position="1"/>
        <end position="20"/>
    </location>
</feature>
<feature type="region of interest" description="Disordered" evidence="18">
    <location>
        <begin position="350"/>
        <end position="427"/>
    </location>
</feature>
<evidence type="ECO:0000259" key="20">
    <source>
        <dbReference type="PROSITE" id="PS50011"/>
    </source>
</evidence>